<dbReference type="InterPro" id="IPR018303">
    <property type="entry name" value="ATPase_P-typ_P_site"/>
</dbReference>
<evidence type="ECO:0000256" key="11">
    <source>
        <dbReference type="ARBA" id="ARBA00023136"/>
    </source>
</evidence>
<organism evidence="16 17">
    <name type="scientific">Caenorhabditis auriculariae</name>
    <dbReference type="NCBI Taxonomy" id="2777116"/>
    <lineage>
        <taxon>Eukaryota</taxon>
        <taxon>Metazoa</taxon>
        <taxon>Ecdysozoa</taxon>
        <taxon>Nematoda</taxon>
        <taxon>Chromadorea</taxon>
        <taxon>Rhabditida</taxon>
        <taxon>Rhabditina</taxon>
        <taxon>Rhabditomorpha</taxon>
        <taxon>Rhabditoidea</taxon>
        <taxon>Rhabditidae</taxon>
        <taxon>Peloderinae</taxon>
        <taxon>Caenorhabditis</taxon>
    </lineage>
</organism>
<feature type="transmembrane region" description="Helical" evidence="14">
    <location>
        <begin position="244"/>
        <end position="264"/>
    </location>
</feature>
<evidence type="ECO:0000256" key="3">
    <source>
        <dbReference type="ARBA" id="ARBA00022553"/>
    </source>
</evidence>
<evidence type="ECO:0000256" key="1">
    <source>
        <dbReference type="ARBA" id="ARBA00004141"/>
    </source>
</evidence>
<feature type="transmembrane region" description="Helical" evidence="14">
    <location>
        <begin position="217"/>
        <end position="238"/>
    </location>
</feature>
<dbReference type="SUPFAM" id="SSF81665">
    <property type="entry name" value="Calcium ATPase, transmembrane domain M"/>
    <property type="match status" value="1"/>
</dbReference>
<keyword evidence="4 14" id="KW-0812">Transmembrane</keyword>
<accession>A0A8S1GNC0</accession>
<feature type="transmembrane region" description="Helical" evidence="14">
    <location>
        <begin position="68"/>
        <end position="87"/>
    </location>
</feature>
<keyword evidence="9 14" id="KW-1278">Translocase</keyword>
<dbReference type="OrthoDB" id="48943at2759"/>
<dbReference type="FunFam" id="1.20.1110.10:FF:000023">
    <property type="entry name" value="Cation-transporting ATPase"/>
    <property type="match status" value="1"/>
</dbReference>
<dbReference type="Pfam" id="PF00173">
    <property type="entry name" value="Cyt-b5"/>
    <property type="match status" value="1"/>
</dbReference>
<protein>
    <recommendedName>
        <fullName evidence="14">Cation-transporting ATPase</fullName>
        <ecNumber evidence="14">7.2.2.-</ecNumber>
    </recommendedName>
</protein>
<evidence type="ECO:0000256" key="9">
    <source>
        <dbReference type="ARBA" id="ARBA00022967"/>
    </source>
</evidence>
<dbReference type="FunFam" id="3.10.120.10:FF:000003">
    <property type="entry name" value="membrane-associated progesterone receptor component 1"/>
    <property type="match status" value="1"/>
</dbReference>
<evidence type="ECO:0000256" key="8">
    <source>
        <dbReference type="ARBA" id="ARBA00022842"/>
    </source>
</evidence>
<comment type="similarity">
    <text evidence="12">Belongs to the cytochrome b5 family. MAPR subfamily.</text>
</comment>
<dbReference type="SFLD" id="SFLDS00003">
    <property type="entry name" value="Haloacid_Dehalogenase"/>
    <property type="match status" value="1"/>
</dbReference>
<dbReference type="InterPro" id="IPR044492">
    <property type="entry name" value="P_typ_ATPase_HD_dom"/>
</dbReference>
<dbReference type="GO" id="GO:0005524">
    <property type="term" value="F:ATP binding"/>
    <property type="evidence" value="ECO:0007669"/>
    <property type="project" value="UniProtKB-UniRule"/>
</dbReference>
<feature type="transmembrane region" description="Helical" evidence="14">
    <location>
        <begin position="942"/>
        <end position="960"/>
    </location>
</feature>
<evidence type="ECO:0000256" key="2">
    <source>
        <dbReference type="ARBA" id="ARBA00006000"/>
    </source>
</evidence>
<dbReference type="PANTHER" id="PTHR45630">
    <property type="entry name" value="CATION-TRANSPORTING ATPASE-RELATED"/>
    <property type="match status" value="1"/>
</dbReference>
<keyword evidence="17" id="KW-1185">Reference proteome</keyword>
<keyword evidence="6 14" id="KW-0547">Nucleotide-binding</keyword>
<dbReference type="Gene3D" id="3.10.120.10">
    <property type="entry name" value="Cytochrome b5-like heme/steroid binding domain"/>
    <property type="match status" value="1"/>
</dbReference>
<feature type="domain" description="Cytochrome b5 heme-binding" evidence="15">
    <location>
        <begin position="1254"/>
        <end position="1350"/>
    </location>
</feature>
<dbReference type="CDD" id="cd07542">
    <property type="entry name" value="P-type_ATPase_cation"/>
    <property type="match status" value="1"/>
</dbReference>
<dbReference type="SMART" id="SM01117">
    <property type="entry name" value="Cyt-b5"/>
    <property type="match status" value="1"/>
</dbReference>
<dbReference type="SFLD" id="SFLDF00027">
    <property type="entry name" value="p-type_atpase"/>
    <property type="match status" value="1"/>
</dbReference>
<keyword evidence="10 14" id="KW-1133">Transmembrane helix</keyword>
<dbReference type="InterPro" id="IPR059000">
    <property type="entry name" value="ATPase_P-type_domA"/>
</dbReference>
<dbReference type="EC" id="7.2.2.-" evidence="14"/>
<dbReference type="GO" id="GO:0006874">
    <property type="term" value="P:intracellular calcium ion homeostasis"/>
    <property type="evidence" value="ECO:0007669"/>
    <property type="project" value="TreeGrafter"/>
</dbReference>
<evidence type="ECO:0000256" key="14">
    <source>
        <dbReference type="RuleBase" id="RU362082"/>
    </source>
</evidence>
<dbReference type="Gene3D" id="3.40.50.1000">
    <property type="entry name" value="HAD superfamily/HAD-like"/>
    <property type="match status" value="1"/>
</dbReference>
<comment type="subcellular location">
    <subcellularLocation>
        <location evidence="1 14">Membrane</location>
        <topology evidence="1 14">Multi-pass membrane protein</topology>
    </subcellularLocation>
</comment>
<dbReference type="Pfam" id="PF00690">
    <property type="entry name" value="Cation_ATPase_N"/>
    <property type="match status" value="1"/>
</dbReference>
<dbReference type="PANTHER" id="PTHR45630:SF9">
    <property type="entry name" value="CATION-TRANSPORTING ATPASE CATP-5"/>
    <property type="match status" value="1"/>
</dbReference>
<dbReference type="InterPro" id="IPR001757">
    <property type="entry name" value="P_typ_ATPase"/>
</dbReference>
<feature type="transmembrane region" description="Helical" evidence="14">
    <location>
        <begin position="1209"/>
        <end position="1232"/>
    </location>
</feature>
<dbReference type="InterPro" id="IPR023298">
    <property type="entry name" value="ATPase_P-typ_TM_dom_sf"/>
</dbReference>
<dbReference type="PROSITE" id="PS01229">
    <property type="entry name" value="COF_2"/>
    <property type="match status" value="1"/>
</dbReference>
<feature type="transmembrane region" description="Helical" evidence="14">
    <location>
        <begin position="1081"/>
        <end position="1101"/>
    </location>
</feature>
<feature type="transmembrane region" description="Helical" evidence="14">
    <location>
        <begin position="415"/>
        <end position="439"/>
    </location>
</feature>
<dbReference type="SUPFAM" id="SSF81653">
    <property type="entry name" value="Calcium ATPase, transduction domain A"/>
    <property type="match status" value="1"/>
</dbReference>
<dbReference type="PROSITE" id="PS00154">
    <property type="entry name" value="ATPASE_E1_E2"/>
    <property type="match status" value="1"/>
</dbReference>
<dbReference type="Gene3D" id="1.20.1110.10">
    <property type="entry name" value="Calcium-transporting ATPase, transmembrane domain"/>
    <property type="match status" value="1"/>
</dbReference>
<dbReference type="SUPFAM" id="SSF81660">
    <property type="entry name" value="Metal cation-transporting ATPase, ATP-binding domain N"/>
    <property type="match status" value="1"/>
</dbReference>
<dbReference type="Gene3D" id="3.40.1110.10">
    <property type="entry name" value="Calcium-transporting ATPase, cytoplasmic domain N"/>
    <property type="match status" value="1"/>
</dbReference>
<dbReference type="InterPro" id="IPR023214">
    <property type="entry name" value="HAD_sf"/>
</dbReference>
<comment type="similarity">
    <text evidence="2 14">Belongs to the cation transport ATPase (P-type) (TC 3.A.3) family. Type V subfamily.</text>
</comment>
<keyword evidence="3" id="KW-0597">Phosphoprotein</keyword>
<evidence type="ECO:0000313" key="16">
    <source>
        <dbReference type="EMBL" id="CAD6185047.1"/>
    </source>
</evidence>
<feature type="transmembrane region" description="Helical" evidence="14">
    <location>
        <begin position="1048"/>
        <end position="1069"/>
    </location>
</feature>
<keyword evidence="5 14" id="KW-0479">Metal-binding</keyword>
<dbReference type="NCBIfam" id="TIGR01494">
    <property type="entry name" value="ATPase_P-type"/>
    <property type="match status" value="2"/>
</dbReference>
<dbReference type="FunFam" id="3.40.1110.10:FF:000130">
    <property type="entry name" value="Cation-transporting ATPase"/>
    <property type="match status" value="1"/>
</dbReference>
<dbReference type="Pfam" id="PF00122">
    <property type="entry name" value="E1-E2_ATPase"/>
    <property type="match status" value="1"/>
</dbReference>
<reference evidence="16" key="1">
    <citation type="submission" date="2020-10" db="EMBL/GenBank/DDBJ databases">
        <authorList>
            <person name="Kikuchi T."/>
        </authorList>
    </citation>
    <scope>NUCLEOTIDE SEQUENCE</scope>
    <source>
        <strain evidence="16">NKZ352</strain>
    </source>
</reference>
<dbReference type="Gene3D" id="2.70.150.10">
    <property type="entry name" value="Calcium-transporting ATPase, cytoplasmic transduction domain A"/>
    <property type="match status" value="1"/>
</dbReference>
<dbReference type="GO" id="GO:0016887">
    <property type="term" value="F:ATP hydrolysis activity"/>
    <property type="evidence" value="ECO:0007669"/>
    <property type="project" value="InterPro"/>
</dbReference>
<dbReference type="SUPFAM" id="SSF56784">
    <property type="entry name" value="HAD-like"/>
    <property type="match status" value="1"/>
</dbReference>
<dbReference type="InterPro" id="IPR001199">
    <property type="entry name" value="Cyt_B5-like_heme/steroid-bd"/>
</dbReference>
<dbReference type="Proteomes" id="UP000835052">
    <property type="component" value="Unassembled WGS sequence"/>
</dbReference>
<keyword evidence="8 14" id="KW-0460">Magnesium</keyword>
<dbReference type="InterPro" id="IPR006544">
    <property type="entry name" value="P-type_TPase_V"/>
</dbReference>
<feature type="transmembrane region" description="Helical" evidence="14">
    <location>
        <begin position="966"/>
        <end position="986"/>
    </location>
</feature>
<dbReference type="NCBIfam" id="TIGR01657">
    <property type="entry name" value="P-ATPase-V"/>
    <property type="match status" value="1"/>
</dbReference>
<dbReference type="GO" id="GO:0015662">
    <property type="term" value="F:P-type ion transporter activity"/>
    <property type="evidence" value="ECO:0007669"/>
    <property type="project" value="InterPro"/>
</dbReference>
<dbReference type="SUPFAM" id="SSF55856">
    <property type="entry name" value="Cytochrome b5-like heme/steroid binding domain"/>
    <property type="match status" value="1"/>
</dbReference>
<evidence type="ECO:0000256" key="5">
    <source>
        <dbReference type="ARBA" id="ARBA00022723"/>
    </source>
</evidence>
<name>A0A8S1GNC0_9PELO</name>
<sequence length="1386" mass="154632">MVTDNERIPLLTSSTADYESLEDIRRTMVSAKALNGNAIPKVDDELSVVSGDETIRLRSYRTTALRTVLFWTLSIITLGAYRLLAYWMKSVEVAVRFEKCSHTEATHIVIIDVHNENHIKAVTREEKKEGFLKPDKDGTLMKTDTISFFTYRKLRFIWYSDQSKWISPADLDSQALFSTFTKRVDDHNGLTDDTATQKRTVYGTNSLNIEAKPLVQLLFAEVLSPFYIFQLGSVILWFCDDYQFYASVIVIISLGSIFLALRDLRKQERKVIKMTKSSICVEVLRDGNVREVDASELVPGDIMLLAPHGTVMPCDALLLNGSAILNESMLTGESVPVTKVPLSGADDVGDNVRFNNEKHSRHLLYCGTQVLQARFYGNKPVRAVVVRTGFSTLKGQLVRSIMYPKPIDRKMMMDIVWFVIFLFGIAMCGFGYTVAIMIMRGKPFLKIFVRSLDIVTIVVPPALPAAMAVGVMRAQKRLKEKQIFCISPTTLNVCGKVNVVCFDKTGTLTEDGLDFQTMRAIIPAKDSKGLPKFTEEMEKLDPADFANQKADAKLITAAATCHSLTRIDGNLHGDPLDLILFNKSGWSIEEGSNSDSETEHFDMIQPTVLKPPNDGYQDRVGEYSIVRQFTFSSALQRMSVVVSNPSEDTAHDMTIYCKGSPEMILSLCDPQFVPEDYKNVVDHYSLRGYRLISVAYKKIDMNFAKAVKAPRNLMEFDLTLLGLIVMENRLKPVTLDVINELYTAKIRSVMVTGDNLLTAMSVARECGIIRPTKDAYLLQHDSTRHDALGRTVLTLTKSVSSDETIVDKTEEVRELDHKFDRFSSRYQLAVSGLTFAIVCKEYPDLVDQLVSVCDVFARMAPDQKSGLICALQKIDYTVAMCGDGANDCAALKAAHAGISLSDAEASIAAPFTSKVPDIRCVPKVIKEGRCALVTSFLSFRYMAAYSLNEFMSVMLLYYINANLTDFQFLYIDLILITVLALFLGNTGAAKRLALVPPASRLMSASSVTSILGQLFINGFAQVIAYLFIQNQSWFIPRDPEDSDIKTMQGTAIFLVSAFQYLTLVFTYSIGAPHRKIVFTNYPLCICWLVIAAFTFQLTMYPCSFEIKVMDEIYMPSVSFRYEIFGVAVASAVSAYLFELIVVQKLISAIERKMEERKVRHLEPTAPLFSRILVQNGANPQWLSSAIKREDMPDNFLKISMGLFDWISSAFEVTTFDIVVLLIAAVLFAVWYFKGSKPGPPPPPPPPPALKMTDMTLSELNEYDGVKKETILFALNGTIYDVTRGKSFYGPGGPYGALAGHDATRALATMSTDAVKNEWDDLSGLSPQEKETAEEWEQSFKFKYLAVGRLVRDDEEKLDYHGLTSSISGARTVAEIAAGGNPDKKND</sequence>
<dbReference type="InterPro" id="IPR047821">
    <property type="entry name" value="P5B-type_ATPase"/>
</dbReference>
<evidence type="ECO:0000256" key="4">
    <source>
        <dbReference type="ARBA" id="ARBA00022692"/>
    </source>
</evidence>
<dbReference type="SFLD" id="SFLDG00002">
    <property type="entry name" value="C1.7:_P-type_atpase_like"/>
    <property type="match status" value="1"/>
</dbReference>
<evidence type="ECO:0000259" key="15">
    <source>
        <dbReference type="SMART" id="SM01117"/>
    </source>
</evidence>
<dbReference type="FunFam" id="3.40.50.1000:FF:000068">
    <property type="entry name" value="Cation-transporting ATPase"/>
    <property type="match status" value="1"/>
</dbReference>
<comment type="caution">
    <text evidence="16">The sequence shown here is derived from an EMBL/GenBank/DDBJ whole genome shotgun (WGS) entry which is preliminary data.</text>
</comment>
<dbReference type="InterPro" id="IPR023299">
    <property type="entry name" value="ATPase_P-typ_cyto_dom_N"/>
</dbReference>
<dbReference type="GO" id="GO:0019829">
    <property type="term" value="F:ATPase-coupled monoatomic cation transmembrane transporter activity"/>
    <property type="evidence" value="ECO:0007669"/>
    <property type="project" value="UniProtKB-UniRule"/>
</dbReference>
<dbReference type="Pfam" id="PF13246">
    <property type="entry name" value="Cation_ATPase"/>
    <property type="match status" value="1"/>
</dbReference>
<proteinExistence type="inferred from homology"/>
<dbReference type="InterPro" id="IPR047819">
    <property type="entry name" value="P5A-ATPase_N"/>
</dbReference>
<keyword evidence="7 14" id="KW-0067">ATP-binding</keyword>
<evidence type="ECO:0000256" key="12">
    <source>
        <dbReference type="ARBA" id="ARBA00038357"/>
    </source>
</evidence>
<dbReference type="InterPro" id="IPR036412">
    <property type="entry name" value="HAD-like_sf"/>
</dbReference>
<evidence type="ECO:0000313" key="17">
    <source>
        <dbReference type="Proteomes" id="UP000835052"/>
    </source>
</evidence>
<feature type="transmembrane region" description="Helical" evidence="14">
    <location>
        <begin position="1007"/>
        <end position="1028"/>
    </location>
</feature>
<feature type="transmembrane region" description="Helical" evidence="14">
    <location>
        <begin position="451"/>
        <end position="472"/>
    </location>
</feature>
<dbReference type="PRINTS" id="PR00119">
    <property type="entry name" value="CATATPASE"/>
</dbReference>
<dbReference type="InterPro" id="IPR004014">
    <property type="entry name" value="ATPase_P-typ_cation-transptr_N"/>
</dbReference>
<evidence type="ECO:0000256" key="13">
    <source>
        <dbReference type="ARBA" id="ARBA00049360"/>
    </source>
</evidence>
<comment type="catalytic activity">
    <reaction evidence="13 14">
        <text>ATP + H2O = ADP + phosphate + H(+)</text>
        <dbReference type="Rhea" id="RHEA:13065"/>
        <dbReference type="ChEBI" id="CHEBI:15377"/>
        <dbReference type="ChEBI" id="CHEBI:15378"/>
        <dbReference type="ChEBI" id="CHEBI:30616"/>
        <dbReference type="ChEBI" id="CHEBI:43474"/>
        <dbReference type="ChEBI" id="CHEBI:456216"/>
    </reaction>
</comment>
<dbReference type="GO" id="GO:0046872">
    <property type="term" value="F:metal ion binding"/>
    <property type="evidence" value="ECO:0007669"/>
    <property type="project" value="UniProtKB-UniRule"/>
</dbReference>
<dbReference type="InterPro" id="IPR008250">
    <property type="entry name" value="ATPase_P-typ_transduc_dom_A_sf"/>
</dbReference>
<dbReference type="InterPro" id="IPR036400">
    <property type="entry name" value="Cyt_B5-like_heme/steroid_sf"/>
</dbReference>
<evidence type="ECO:0000256" key="6">
    <source>
        <dbReference type="ARBA" id="ARBA00022741"/>
    </source>
</evidence>
<evidence type="ECO:0000256" key="7">
    <source>
        <dbReference type="ARBA" id="ARBA00022840"/>
    </source>
</evidence>
<feature type="transmembrane region" description="Helical" evidence="14">
    <location>
        <begin position="1121"/>
        <end position="1142"/>
    </location>
</feature>
<dbReference type="GO" id="GO:0005886">
    <property type="term" value="C:plasma membrane"/>
    <property type="evidence" value="ECO:0007669"/>
    <property type="project" value="UniProtKB-ARBA"/>
</dbReference>
<dbReference type="Pfam" id="PF12409">
    <property type="entry name" value="P5-ATPase"/>
    <property type="match status" value="1"/>
</dbReference>
<evidence type="ECO:0000256" key="10">
    <source>
        <dbReference type="ARBA" id="ARBA00022989"/>
    </source>
</evidence>
<dbReference type="GO" id="GO:0015203">
    <property type="term" value="F:polyamine transmembrane transporter activity"/>
    <property type="evidence" value="ECO:0007669"/>
    <property type="project" value="TreeGrafter"/>
</dbReference>
<gene>
    <name evidence="16" type="ORF">CAUJ_LOCUS966</name>
</gene>
<keyword evidence="11 14" id="KW-0472">Membrane</keyword>
<dbReference type="EMBL" id="CAJGYM010000002">
    <property type="protein sequence ID" value="CAD6185047.1"/>
    <property type="molecule type" value="Genomic_DNA"/>
</dbReference>